<evidence type="ECO:0000256" key="5">
    <source>
        <dbReference type="ARBA" id="ARBA00023159"/>
    </source>
</evidence>
<dbReference type="OrthoDB" id="344220at2759"/>
<keyword evidence="6 9" id="KW-0804">Transcription</keyword>
<keyword evidence="12" id="KW-1185">Reference proteome</keyword>
<dbReference type="InterPro" id="IPR016612">
    <property type="entry name" value="Mediator_Med6_fun"/>
</dbReference>
<comment type="subcellular location">
    <subcellularLocation>
        <location evidence="1 9">Nucleus</location>
    </subcellularLocation>
</comment>
<feature type="region of interest" description="Disordered" evidence="10">
    <location>
        <begin position="257"/>
        <end position="329"/>
    </location>
</feature>
<protein>
    <recommendedName>
        <fullName evidence="3 9">Mediator of RNA polymerase II transcription subunit 6</fullName>
    </recommendedName>
    <alternativeName>
        <fullName evidence="8 9">Mediator complex subunit 6</fullName>
    </alternativeName>
</protein>
<dbReference type="PANTHER" id="PTHR13104">
    <property type="entry name" value="MED-6-RELATED"/>
    <property type="match status" value="1"/>
</dbReference>
<evidence type="ECO:0000256" key="10">
    <source>
        <dbReference type="SAM" id="MobiDB-lite"/>
    </source>
</evidence>
<dbReference type="EMBL" id="AZGY01000005">
    <property type="protein sequence ID" value="KZZ98428.1"/>
    <property type="molecule type" value="Genomic_DNA"/>
</dbReference>
<evidence type="ECO:0000256" key="7">
    <source>
        <dbReference type="ARBA" id="ARBA00023242"/>
    </source>
</evidence>
<organism evidence="11 12">
    <name type="scientific">Moelleriella libera RCEF 2490</name>
    <dbReference type="NCBI Taxonomy" id="1081109"/>
    <lineage>
        <taxon>Eukaryota</taxon>
        <taxon>Fungi</taxon>
        <taxon>Dikarya</taxon>
        <taxon>Ascomycota</taxon>
        <taxon>Pezizomycotina</taxon>
        <taxon>Sordariomycetes</taxon>
        <taxon>Hypocreomycetidae</taxon>
        <taxon>Hypocreales</taxon>
        <taxon>Clavicipitaceae</taxon>
        <taxon>Moelleriella</taxon>
    </lineage>
</organism>
<evidence type="ECO:0000256" key="8">
    <source>
        <dbReference type="ARBA" id="ARBA00031259"/>
    </source>
</evidence>
<keyword evidence="4 9" id="KW-0805">Transcription regulation</keyword>
<feature type="region of interest" description="Disordered" evidence="10">
    <location>
        <begin position="180"/>
        <end position="228"/>
    </location>
</feature>
<keyword evidence="5 9" id="KW-0010">Activator</keyword>
<feature type="compositionally biased region" description="Low complexity" evidence="10">
    <location>
        <begin position="180"/>
        <end position="194"/>
    </location>
</feature>
<evidence type="ECO:0000313" key="12">
    <source>
        <dbReference type="Proteomes" id="UP000078544"/>
    </source>
</evidence>
<evidence type="ECO:0000256" key="2">
    <source>
        <dbReference type="ARBA" id="ARBA00007526"/>
    </source>
</evidence>
<evidence type="ECO:0000313" key="11">
    <source>
        <dbReference type="EMBL" id="KZZ98428.1"/>
    </source>
</evidence>
<sequence length="329" mass="36045">MAGPNEPPLDEIQWRSPQILAGMGGLHSNTILFYFAESPFFERTSNNAVIMSQAMNNMAMYHFIQTREVFEGRLKTMSGLEFIVGEEPAETGPGMGTGVWVIRKQTRRKQQYQEDDEITVHASFFVVGENIYMAPTLADILASRIMTVSAALGKALPPAESIRTWRPSIGHVYQPPTNTSGSFSFAAGSRAKAAQESTEGTPLPDGSNKQQQQYQQAGSSRKNDEPELQRRAEEAFWIHMKYGGEYINENPITGRPGEFHLSSTGRKAVPLPKKGPESGMGAMNGPAVNSKTDSSKKDAKAPKTPKSATTPRIKRKKSKMSAANTPSMS</sequence>
<dbReference type="Gene3D" id="3.10.450.580">
    <property type="entry name" value="Mediator complex, subunit Med6"/>
    <property type="match status" value="1"/>
</dbReference>
<dbReference type="InterPro" id="IPR007018">
    <property type="entry name" value="Mediator_Med6"/>
</dbReference>
<reference evidence="11 12" key="1">
    <citation type="journal article" date="2016" name="Genome Biol. Evol.">
        <title>Divergent and convergent evolution of fungal pathogenicity.</title>
        <authorList>
            <person name="Shang Y."/>
            <person name="Xiao G."/>
            <person name="Zheng P."/>
            <person name="Cen K."/>
            <person name="Zhan S."/>
            <person name="Wang C."/>
        </authorList>
    </citation>
    <scope>NUCLEOTIDE SEQUENCE [LARGE SCALE GENOMIC DNA]</scope>
    <source>
        <strain evidence="11 12">RCEF 2490</strain>
    </source>
</reference>
<keyword evidence="7 9" id="KW-0539">Nucleus</keyword>
<dbReference type="STRING" id="1081109.A0A168E578"/>
<name>A0A168E578_9HYPO</name>
<dbReference type="Proteomes" id="UP000078544">
    <property type="component" value="Unassembled WGS sequence"/>
</dbReference>
<evidence type="ECO:0000256" key="3">
    <source>
        <dbReference type="ARBA" id="ARBA00020634"/>
    </source>
</evidence>
<feature type="compositionally biased region" description="Low complexity" evidence="10">
    <location>
        <begin position="302"/>
        <end position="311"/>
    </location>
</feature>
<dbReference type="PIRSF" id="PIRSF013286">
    <property type="entry name" value="MED6_fungi"/>
    <property type="match status" value="1"/>
</dbReference>
<evidence type="ECO:0000256" key="4">
    <source>
        <dbReference type="ARBA" id="ARBA00023015"/>
    </source>
</evidence>
<comment type="similarity">
    <text evidence="2 9">Belongs to the Mediator complex subunit 6 family.</text>
</comment>
<evidence type="ECO:0000256" key="9">
    <source>
        <dbReference type="PIRNR" id="PIRNR013286"/>
    </source>
</evidence>
<comment type="subunit">
    <text evidence="9">Component of the Mediator complex.</text>
</comment>
<accession>A0A168E578</accession>
<dbReference type="GO" id="GO:0016592">
    <property type="term" value="C:mediator complex"/>
    <property type="evidence" value="ECO:0007669"/>
    <property type="project" value="InterPro"/>
</dbReference>
<dbReference type="Pfam" id="PF04934">
    <property type="entry name" value="Med6"/>
    <property type="match status" value="1"/>
</dbReference>
<gene>
    <name evidence="11" type="ORF">AAL_02946</name>
</gene>
<dbReference type="AlphaFoldDB" id="A0A168E578"/>
<evidence type="ECO:0000256" key="6">
    <source>
        <dbReference type="ARBA" id="ARBA00023163"/>
    </source>
</evidence>
<comment type="caution">
    <text evidence="11">The sequence shown here is derived from an EMBL/GenBank/DDBJ whole genome shotgun (WGS) entry which is preliminary data.</text>
</comment>
<proteinExistence type="inferred from homology"/>
<comment type="function">
    <text evidence="9">Component of the Mediator complex, a coactivator involved in the regulated transcription of nearly all RNA polymerase II-dependent genes. Mediator functions as a bridge to convey information from gene-specific regulatory proteins to the basal RNA polymerase II transcription machinery.</text>
</comment>
<evidence type="ECO:0000256" key="1">
    <source>
        <dbReference type="ARBA" id="ARBA00004123"/>
    </source>
</evidence>
<dbReference type="InterPro" id="IPR038566">
    <property type="entry name" value="Mediator_Med6_sf"/>
</dbReference>
<dbReference type="GO" id="GO:0006357">
    <property type="term" value="P:regulation of transcription by RNA polymerase II"/>
    <property type="evidence" value="ECO:0007669"/>
    <property type="project" value="InterPro"/>
</dbReference>
<dbReference type="GO" id="GO:0003712">
    <property type="term" value="F:transcription coregulator activity"/>
    <property type="evidence" value="ECO:0007669"/>
    <property type="project" value="InterPro"/>
</dbReference>